<dbReference type="InterPro" id="IPR006292">
    <property type="entry name" value="RNase_D"/>
</dbReference>
<comment type="cofactor">
    <cofactor evidence="6">
        <name>a divalent metal cation</name>
        <dbReference type="ChEBI" id="CHEBI:60240"/>
    </cofactor>
</comment>
<reference evidence="8 9" key="1">
    <citation type="submission" date="2024-02" db="EMBL/GenBank/DDBJ databases">
        <title>Whole genome of MDR Enterobacteriaceae from southern Thailand.</title>
        <authorList>
            <person name="Surachat K."/>
        </authorList>
    </citation>
    <scope>NUCLEOTIDE SEQUENCE [LARGE SCALE GENOMIC DNA]</scope>
    <source>
        <strain evidence="8 9">PSU_29</strain>
    </source>
</reference>
<protein>
    <recommendedName>
        <fullName evidence="6">Ribonuclease D</fullName>
        <shortName evidence="6">RNase D</shortName>
        <ecNumber evidence="6">3.1.13.5</ecNumber>
    </recommendedName>
</protein>
<proteinExistence type="inferred from homology"/>
<dbReference type="InterPro" id="IPR051086">
    <property type="entry name" value="RNase_D-like"/>
</dbReference>
<dbReference type="PANTHER" id="PTHR47649:SF1">
    <property type="entry name" value="RIBONUCLEASE D"/>
    <property type="match status" value="1"/>
</dbReference>
<evidence type="ECO:0000256" key="1">
    <source>
        <dbReference type="ARBA" id="ARBA00022490"/>
    </source>
</evidence>
<comment type="subcellular location">
    <subcellularLocation>
        <location evidence="6">Cytoplasm</location>
    </subcellularLocation>
</comment>
<comment type="function">
    <text evidence="6">Exonuclease involved in the 3' processing of various precursor tRNAs. Initiates hydrolysis at the 3'-terminus of an RNA molecule and releases 5'-mononucleotides.</text>
</comment>
<dbReference type="Pfam" id="PF00570">
    <property type="entry name" value="HRDC"/>
    <property type="match status" value="1"/>
</dbReference>
<dbReference type="Proteomes" id="UP001411173">
    <property type="component" value="Unassembled WGS sequence"/>
</dbReference>
<gene>
    <name evidence="6 8" type="primary">rnd</name>
    <name evidence="8" type="ORF">AAIG39_09330</name>
</gene>
<dbReference type="Pfam" id="PF01612">
    <property type="entry name" value="DNA_pol_A_exo1"/>
    <property type="match status" value="1"/>
</dbReference>
<dbReference type="EC" id="3.1.13.5" evidence="6"/>
<dbReference type="InterPro" id="IPR012337">
    <property type="entry name" value="RNaseH-like_sf"/>
</dbReference>
<dbReference type="InterPro" id="IPR010997">
    <property type="entry name" value="HRDC-like_sf"/>
</dbReference>
<dbReference type="Gene3D" id="1.10.150.80">
    <property type="entry name" value="HRDC domain"/>
    <property type="match status" value="2"/>
</dbReference>
<accession>A0ABU9V454</accession>
<keyword evidence="1 6" id="KW-0963">Cytoplasm</keyword>
<dbReference type="InterPro" id="IPR036397">
    <property type="entry name" value="RNaseH_sf"/>
</dbReference>
<keyword evidence="2 6" id="KW-0819">tRNA processing</keyword>
<comment type="catalytic activity">
    <reaction evidence="6">
        <text>Exonucleolytic cleavage that removes extra residues from the 3'-terminus of tRNA to produce 5'-mononucleotides.</text>
        <dbReference type="EC" id="3.1.13.5"/>
    </reaction>
</comment>
<dbReference type="Gene3D" id="3.30.420.10">
    <property type="entry name" value="Ribonuclease H-like superfamily/Ribonuclease H"/>
    <property type="match status" value="1"/>
</dbReference>
<evidence type="ECO:0000313" key="9">
    <source>
        <dbReference type="Proteomes" id="UP001411173"/>
    </source>
</evidence>
<dbReference type="GO" id="GO:0033890">
    <property type="term" value="F:ribonuclease D activity"/>
    <property type="evidence" value="ECO:0007669"/>
    <property type="project" value="UniProtKB-EC"/>
</dbReference>
<evidence type="ECO:0000256" key="4">
    <source>
        <dbReference type="ARBA" id="ARBA00022801"/>
    </source>
</evidence>
<dbReference type="Pfam" id="PF21293">
    <property type="entry name" value="RNAseD_HRDC_C"/>
    <property type="match status" value="1"/>
</dbReference>
<feature type="domain" description="HRDC" evidence="7">
    <location>
        <begin position="210"/>
        <end position="289"/>
    </location>
</feature>
<dbReference type="InterPro" id="IPR044876">
    <property type="entry name" value="HRDC_dom_sf"/>
</dbReference>
<dbReference type="RefSeq" id="WP_343193699.1">
    <property type="nucleotide sequence ID" value="NZ_JBCIVJ010000006.1"/>
</dbReference>
<keyword evidence="3 6" id="KW-0540">Nuclease</keyword>
<evidence type="ECO:0000259" key="7">
    <source>
        <dbReference type="PROSITE" id="PS50967"/>
    </source>
</evidence>
<evidence type="ECO:0000256" key="6">
    <source>
        <dbReference type="HAMAP-Rule" id="MF_01899"/>
    </source>
</evidence>
<comment type="similarity">
    <text evidence="6">Belongs to the RNase D family.</text>
</comment>
<dbReference type="PROSITE" id="PS50967">
    <property type="entry name" value="HRDC"/>
    <property type="match status" value="1"/>
</dbReference>
<dbReference type="PANTHER" id="PTHR47649">
    <property type="entry name" value="RIBONUCLEASE D"/>
    <property type="match status" value="1"/>
</dbReference>
<sequence>MNYQMITTNEALAALCEAAAGTDAIALDTEFVRTRTYYPQLGLIQLYDGERVALIDPLTITDWAPFRDLITNTRVTKFLHAGSEDLEVFLNAFGVMPQPMIDTQILAAFCGRALSWGFAAMVEQYTGVALDKSESRTDWLARPLTTRQCDYAAADVWYLLPIARKLLAETEEAGWLNAALDECRLMMQRRSEILAPEEAWREISNAWQLRTRQLACLRLLANWRLRKARERDLAVNFVVREENLWAVARYMPGSMGELDSIGLSGSEIRFHGKTLLSLVAQAQALPEDALPDPILNLVDMPGYRKAFKAIKAQVQEVSESKGLSAELIASRRQINQLLNWHWQLKPQTNLPELISGWRAELMGEQLKTLLAEYPR</sequence>
<dbReference type="SUPFAM" id="SSF53098">
    <property type="entry name" value="Ribonuclease H-like"/>
    <property type="match status" value="1"/>
</dbReference>
<dbReference type="NCBIfam" id="TIGR01388">
    <property type="entry name" value="rnd"/>
    <property type="match status" value="1"/>
</dbReference>
<name>A0ABU9V454_9ENTR</name>
<evidence type="ECO:0000256" key="2">
    <source>
        <dbReference type="ARBA" id="ARBA00022694"/>
    </source>
</evidence>
<dbReference type="CDD" id="cd06142">
    <property type="entry name" value="RNaseD_exo"/>
    <property type="match status" value="1"/>
</dbReference>
<keyword evidence="4 6" id="KW-0378">Hydrolase</keyword>
<dbReference type="SMART" id="SM00474">
    <property type="entry name" value="35EXOc"/>
    <property type="match status" value="1"/>
</dbReference>
<dbReference type="HAMAP" id="MF_01899">
    <property type="entry name" value="RNase_D"/>
    <property type="match status" value="1"/>
</dbReference>
<dbReference type="NCBIfam" id="NF008089">
    <property type="entry name" value="PRK10829.1"/>
    <property type="match status" value="1"/>
</dbReference>
<keyword evidence="9" id="KW-1185">Reference proteome</keyword>
<dbReference type="SMART" id="SM00341">
    <property type="entry name" value="HRDC"/>
    <property type="match status" value="1"/>
</dbReference>
<dbReference type="InterPro" id="IPR002562">
    <property type="entry name" value="3'-5'_exonuclease_dom"/>
</dbReference>
<comment type="caution">
    <text evidence="8">The sequence shown here is derived from an EMBL/GenBank/DDBJ whole genome shotgun (WGS) entry which is preliminary data.</text>
</comment>
<dbReference type="SUPFAM" id="SSF47819">
    <property type="entry name" value="HRDC-like"/>
    <property type="match status" value="2"/>
</dbReference>
<evidence type="ECO:0000256" key="5">
    <source>
        <dbReference type="ARBA" id="ARBA00022839"/>
    </source>
</evidence>
<keyword evidence="5 6" id="KW-0269">Exonuclease</keyword>
<evidence type="ECO:0000313" key="8">
    <source>
        <dbReference type="EMBL" id="MEN0579207.1"/>
    </source>
</evidence>
<dbReference type="EMBL" id="JBCIVJ010000006">
    <property type="protein sequence ID" value="MEN0579207.1"/>
    <property type="molecule type" value="Genomic_DNA"/>
</dbReference>
<organism evidence="8 9">
    <name type="scientific">Phytobacter palmae</name>
    <dbReference type="NCBI Taxonomy" id="1855371"/>
    <lineage>
        <taxon>Bacteria</taxon>
        <taxon>Pseudomonadati</taxon>
        <taxon>Pseudomonadota</taxon>
        <taxon>Gammaproteobacteria</taxon>
        <taxon>Enterobacterales</taxon>
        <taxon>Enterobacteriaceae</taxon>
        <taxon>Phytobacter</taxon>
    </lineage>
</organism>
<dbReference type="InterPro" id="IPR002121">
    <property type="entry name" value="HRDC_dom"/>
</dbReference>
<dbReference type="InterPro" id="IPR048579">
    <property type="entry name" value="RNAseD_HRDC_C"/>
</dbReference>
<evidence type="ECO:0000256" key="3">
    <source>
        <dbReference type="ARBA" id="ARBA00022722"/>
    </source>
</evidence>